<keyword evidence="4" id="KW-0732">Signal</keyword>
<sequence>MMAPCKSLVLLCLLVAVIGLHVPHSEAKRRYRKAKATCGGTIKVSKGESSTFESPNYPDNYPAKSKCKWKFKVKEEVEVNCDVFDLAVTSKCSDYLQFKTKNNKSKFCGSSLSSLTLTSKKINMLFKSHKRSKTAPGFSCTIGPKSGGGGGSIFTLTAEESASFTDEQKTKVEQALADAESDQCTSNGGTCSCSVTKADSFYFEKVVGSQRFVVTNGIPNHDYETGQDRPNPNNACPHWIYFLASAEPTSSDTFTTSGMGPVGVAVSGGFFYNHLSSPDGSVAVVQEGESFDTCNGHSDPNCRYHYHKNPECLMSSALSCDLTGYMFDGFPVYSYCPKPGTSVALKSCYKLTSGDGSNASHYTFDEDGYNAGTCDLDMANGYTFSDGYAYVFSQDYPFIMPGYYGTQASACYIS</sequence>
<keyword evidence="2" id="KW-1015">Disulfide bond</keyword>
<evidence type="ECO:0000256" key="2">
    <source>
        <dbReference type="ARBA" id="ARBA00023157"/>
    </source>
</evidence>
<keyword evidence="1" id="KW-0677">Repeat</keyword>
<dbReference type="Pfam" id="PF00431">
    <property type="entry name" value="CUB"/>
    <property type="match status" value="1"/>
</dbReference>
<dbReference type="EMBL" id="CAXKWB010018157">
    <property type="protein sequence ID" value="CAL4120376.1"/>
    <property type="molecule type" value="Genomic_DNA"/>
</dbReference>
<dbReference type="CDD" id="cd00041">
    <property type="entry name" value="CUB"/>
    <property type="match status" value="1"/>
</dbReference>
<dbReference type="Gene3D" id="2.60.120.290">
    <property type="entry name" value="Spermadhesin, CUB domain"/>
    <property type="match status" value="1"/>
</dbReference>
<dbReference type="Pfam" id="PF14240">
    <property type="entry name" value="YHYH"/>
    <property type="match status" value="1"/>
</dbReference>
<dbReference type="AlphaFoldDB" id="A0AAV2RCP6"/>
<dbReference type="InterPro" id="IPR035914">
    <property type="entry name" value="Sperma_CUB_dom_sf"/>
</dbReference>
<dbReference type="SMART" id="SM00042">
    <property type="entry name" value="CUB"/>
    <property type="match status" value="1"/>
</dbReference>
<evidence type="ECO:0000256" key="1">
    <source>
        <dbReference type="ARBA" id="ARBA00022737"/>
    </source>
</evidence>
<feature type="signal peptide" evidence="4">
    <location>
        <begin position="1"/>
        <end position="19"/>
    </location>
</feature>
<evidence type="ECO:0000313" key="7">
    <source>
        <dbReference type="Proteomes" id="UP001497623"/>
    </source>
</evidence>
<dbReference type="InterPro" id="IPR000859">
    <property type="entry name" value="CUB_dom"/>
</dbReference>
<organism evidence="6 7">
    <name type="scientific">Meganyctiphanes norvegica</name>
    <name type="common">Northern krill</name>
    <name type="synonym">Thysanopoda norvegica</name>
    <dbReference type="NCBI Taxonomy" id="48144"/>
    <lineage>
        <taxon>Eukaryota</taxon>
        <taxon>Metazoa</taxon>
        <taxon>Ecdysozoa</taxon>
        <taxon>Arthropoda</taxon>
        <taxon>Crustacea</taxon>
        <taxon>Multicrustacea</taxon>
        <taxon>Malacostraca</taxon>
        <taxon>Eumalacostraca</taxon>
        <taxon>Eucarida</taxon>
        <taxon>Euphausiacea</taxon>
        <taxon>Euphausiidae</taxon>
        <taxon>Meganyctiphanes</taxon>
    </lineage>
</organism>
<comment type="caution">
    <text evidence="3">Lacks conserved residue(s) required for the propagation of feature annotation.</text>
</comment>
<dbReference type="PROSITE" id="PS01180">
    <property type="entry name" value="CUB"/>
    <property type="match status" value="1"/>
</dbReference>
<feature type="domain" description="CUB" evidence="5">
    <location>
        <begin position="38"/>
        <end position="145"/>
    </location>
</feature>
<evidence type="ECO:0000313" key="6">
    <source>
        <dbReference type="EMBL" id="CAL4120376.1"/>
    </source>
</evidence>
<proteinExistence type="predicted"/>
<dbReference type="Proteomes" id="UP001497623">
    <property type="component" value="Unassembled WGS sequence"/>
</dbReference>
<comment type="caution">
    <text evidence="6">The sequence shown here is derived from an EMBL/GenBank/DDBJ whole genome shotgun (WGS) entry which is preliminary data.</text>
</comment>
<dbReference type="SUPFAM" id="SSF49854">
    <property type="entry name" value="Spermadhesin, CUB domain"/>
    <property type="match status" value="1"/>
</dbReference>
<evidence type="ECO:0000259" key="5">
    <source>
        <dbReference type="PROSITE" id="PS01180"/>
    </source>
</evidence>
<evidence type="ECO:0000256" key="3">
    <source>
        <dbReference type="PROSITE-ProRule" id="PRU00059"/>
    </source>
</evidence>
<dbReference type="InterPro" id="IPR025924">
    <property type="entry name" value="YHYH_dom"/>
</dbReference>
<accession>A0AAV2RCP6</accession>
<protein>
    <recommendedName>
        <fullName evidence="5">CUB domain-containing protein</fullName>
    </recommendedName>
</protein>
<feature type="chain" id="PRO_5043371242" description="CUB domain-containing protein" evidence="4">
    <location>
        <begin position="20"/>
        <end position="414"/>
    </location>
</feature>
<evidence type="ECO:0000256" key="4">
    <source>
        <dbReference type="SAM" id="SignalP"/>
    </source>
</evidence>
<dbReference type="PANTHER" id="PTHR24251:SF52">
    <property type="entry name" value="CUB DOMAIN-CONTAINING PROTEIN"/>
    <property type="match status" value="1"/>
</dbReference>
<keyword evidence="7" id="KW-1185">Reference proteome</keyword>
<name>A0AAV2RCP6_MEGNR</name>
<reference evidence="6 7" key="1">
    <citation type="submission" date="2024-05" db="EMBL/GenBank/DDBJ databases">
        <authorList>
            <person name="Wallberg A."/>
        </authorList>
    </citation>
    <scope>NUCLEOTIDE SEQUENCE [LARGE SCALE GENOMIC DNA]</scope>
</reference>
<dbReference type="PANTHER" id="PTHR24251">
    <property type="entry name" value="OVOCHYMASE-RELATED"/>
    <property type="match status" value="1"/>
</dbReference>
<gene>
    <name evidence="6" type="ORF">MNOR_LOCUS22003</name>
</gene>